<dbReference type="Proteomes" id="UP000537862">
    <property type="component" value="Unassembled WGS sequence"/>
</dbReference>
<gene>
    <name evidence="3" type="ORF">HKX39_03715</name>
</gene>
<evidence type="ECO:0000256" key="1">
    <source>
        <dbReference type="SAM" id="Phobius"/>
    </source>
</evidence>
<dbReference type="EMBL" id="JABGBN010000002">
    <property type="protein sequence ID" value="NOL51281.1"/>
    <property type="molecule type" value="Genomic_DNA"/>
</dbReference>
<dbReference type="InterPro" id="IPR036873">
    <property type="entry name" value="Rhodanese-like_dom_sf"/>
</dbReference>
<dbReference type="PANTHER" id="PTHR44086">
    <property type="entry name" value="THIOSULFATE SULFURTRANSFERASE RDL2, MITOCHONDRIAL-RELATED"/>
    <property type="match status" value="1"/>
</dbReference>
<dbReference type="InterPro" id="IPR001763">
    <property type="entry name" value="Rhodanese-like_dom"/>
</dbReference>
<dbReference type="Gene3D" id="3.40.250.10">
    <property type="entry name" value="Rhodanese-like domain"/>
    <property type="match status" value="1"/>
</dbReference>
<sequence length="172" mass="18551">MSTISPHHVAQHLQAGAKLIDIRSIDEHRREYIPAAIHCTVADLHARGLPQEAQQCDCVIFHCAGGIRTREALPILQQLCANQTVYLLENGINGWKQAGLATVTDTKQPLPLIRQVQIVAGSLALVGTLAGTFINPAFYIIPGFVGAGLMLAGFTGFCGMARLLAIMPWNKT</sequence>
<feature type="transmembrane region" description="Helical" evidence="1">
    <location>
        <begin position="140"/>
        <end position="165"/>
    </location>
</feature>
<dbReference type="RefSeq" id="WP_171679976.1">
    <property type="nucleotide sequence ID" value="NZ_JABGBN010000002.1"/>
</dbReference>
<dbReference type="SMART" id="SM00450">
    <property type="entry name" value="RHOD"/>
    <property type="match status" value="1"/>
</dbReference>
<evidence type="ECO:0000259" key="2">
    <source>
        <dbReference type="PROSITE" id="PS50206"/>
    </source>
</evidence>
<dbReference type="AlphaFoldDB" id="A0A849P3R5"/>
<dbReference type="GO" id="GO:0004792">
    <property type="term" value="F:thiosulfate-cyanide sulfurtransferase activity"/>
    <property type="evidence" value="ECO:0007669"/>
    <property type="project" value="TreeGrafter"/>
</dbReference>
<keyword evidence="1" id="KW-0812">Transmembrane</keyword>
<dbReference type="PANTHER" id="PTHR44086:SF10">
    <property type="entry name" value="THIOSULFATE SULFURTRANSFERASE_RHODANESE-LIKE DOMAIN-CONTAINING PROTEIN 3"/>
    <property type="match status" value="1"/>
</dbReference>
<feature type="transmembrane region" description="Helical" evidence="1">
    <location>
        <begin position="116"/>
        <end position="134"/>
    </location>
</feature>
<dbReference type="Gene3D" id="6.10.140.1340">
    <property type="match status" value="1"/>
</dbReference>
<dbReference type="Pfam" id="PF11127">
    <property type="entry name" value="YgaP-like_TM"/>
    <property type="match status" value="1"/>
</dbReference>
<keyword evidence="1" id="KW-1133">Transmembrane helix</keyword>
<dbReference type="Pfam" id="PF00581">
    <property type="entry name" value="Rhodanese"/>
    <property type="match status" value="1"/>
</dbReference>
<dbReference type="SUPFAM" id="SSF52821">
    <property type="entry name" value="Rhodanese/Cell cycle control phosphatase"/>
    <property type="match status" value="1"/>
</dbReference>
<dbReference type="InterPro" id="IPR021309">
    <property type="entry name" value="YgaP-like_TM"/>
</dbReference>
<feature type="domain" description="Rhodanese" evidence="2">
    <location>
        <begin position="13"/>
        <end position="104"/>
    </location>
</feature>
<evidence type="ECO:0000313" key="4">
    <source>
        <dbReference type="Proteomes" id="UP000537862"/>
    </source>
</evidence>
<reference evidence="3 4" key="1">
    <citation type="submission" date="2020-05" db="EMBL/GenBank/DDBJ databases">
        <authorList>
            <person name="Niu N."/>
        </authorList>
    </citation>
    <scope>NUCLEOTIDE SEQUENCE [LARGE SCALE GENOMIC DNA]</scope>
    <source>
        <strain evidence="3 4">3340-03</strain>
    </source>
</reference>
<accession>A0A849P3R5</accession>
<protein>
    <submittedName>
        <fullName evidence="3">DUF2892 domain-containing protein</fullName>
    </submittedName>
</protein>
<proteinExistence type="predicted"/>
<name>A0A849P3R5_9BURK</name>
<keyword evidence="1" id="KW-0472">Membrane</keyword>
<keyword evidence="4" id="KW-1185">Reference proteome</keyword>
<organism evidence="3 4">
    <name type="scientific">Pelistega suis</name>
    <dbReference type="NCBI Taxonomy" id="1631957"/>
    <lineage>
        <taxon>Bacteria</taxon>
        <taxon>Pseudomonadati</taxon>
        <taxon>Pseudomonadota</taxon>
        <taxon>Betaproteobacteria</taxon>
        <taxon>Burkholderiales</taxon>
        <taxon>Alcaligenaceae</taxon>
        <taxon>Pelistega</taxon>
    </lineage>
</organism>
<evidence type="ECO:0000313" key="3">
    <source>
        <dbReference type="EMBL" id="NOL51281.1"/>
    </source>
</evidence>
<comment type="caution">
    <text evidence="3">The sequence shown here is derived from an EMBL/GenBank/DDBJ whole genome shotgun (WGS) entry which is preliminary data.</text>
</comment>
<dbReference type="PROSITE" id="PS50206">
    <property type="entry name" value="RHODANESE_3"/>
    <property type="match status" value="1"/>
</dbReference>